<accession>J3LB59</accession>
<proteinExistence type="predicted"/>
<dbReference type="Gramene" id="OB02G18760.1">
    <property type="protein sequence ID" value="OB02G18760.1"/>
    <property type="gene ID" value="OB02G18760"/>
</dbReference>
<keyword evidence="3" id="KW-1185">Reference proteome</keyword>
<evidence type="ECO:0000313" key="3">
    <source>
        <dbReference type="Proteomes" id="UP000006038"/>
    </source>
</evidence>
<feature type="transmembrane region" description="Helical" evidence="1">
    <location>
        <begin position="12"/>
        <end position="31"/>
    </location>
</feature>
<sequence length="55" mass="6618">PCDNTTKVAQEIFWKSNTFIVIFPTYMTLLYKLKVKFIRQVNTICPYHLQIVVYF</sequence>
<evidence type="ECO:0000313" key="2">
    <source>
        <dbReference type="EnsemblPlants" id="OB02G18760.1"/>
    </source>
</evidence>
<evidence type="ECO:0000256" key="1">
    <source>
        <dbReference type="SAM" id="Phobius"/>
    </source>
</evidence>
<keyword evidence="1" id="KW-0812">Transmembrane</keyword>
<reference evidence="2" key="1">
    <citation type="submission" date="2013-04" db="UniProtKB">
        <authorList>
            <consortium name="EnsemblPlants"/>
        </authorList>
    </citation>
    <scope>IDENTIFICATION</scope>
</reference>
<keyword evidence="1" id="KW-0472">Membrane</keyword>
<dbReference type="Proteomes" id="UP000006038">
    <property type="component" value="Unassembled WGS sequence"/>
</dbReference>
<dbReference type="EnsemblPlants" id="OB02G18760.1">
    <property type="protein sequence ID" value="OB02G18760.1"/>
    <property type="gene ID" value="OB02G18760"/>
</dbReference>
<keyword evidence="1" id="KW-1133">Transmembrane helix</keyword>
<organism evidence="2">
    <name type="scientific">Oryza brachyantha</name>
    <name type="common">malo sina</name>
    <dbReference type="NCBI Taxonomy" id="4533"/>
    <lineage>
        <taxon>Eukaryota</taxon>
        <taxon>Viridiplantae</taxon>
        <taxon>Streptophyta</taxon>
        <taxon>Embryophyta</taxon>
        <taxon>Tracheophyta</taxon>
        <taxon>Spermatophyta</taxon>
        <taxon>Magnoliopsida</taxon>
        <taxon>Liliopsida</taxon>
        <taxon>Poales</taxon>
        <taxon>Poaceae</taxon>
        <taxon>BOP clade</taxon>
        <taxon>Oryzoideae</taxon>
        <taxon>Oryzeae</taxon>
        <taxon>Oryzinae</taxon>
        <taxon>Oryza</taxon>
    </lineage>
</organism>
<name>J3LB59_ORYBR</name>
<dbReference type="HOGENOM" id="CLU_3038566_0_0_1"/>
<dbReference type="AlphaFoldDB" id="J3LB59"/>
<protein>
    <submittedName>
        <fullName evidence="2">Uncharacterized protein</fullName>
    </submittedName>
</protein>